<dbReference type="SUPFAM" id="SSF49879">
    <property type="entry name" value="SMAD/FHA domain"/>
    <property type="match status" value="1"/>
</dbReference>
<keyword evidence="4" id="KW-1185">Reference proteome</keyword>
<reference evidence="3 4" key="1">
    <citation type="submission" date="2015-05" db="EMBL/GenBank/DDBJ databases">
        <title>Distinctive expansion of gene families associated with plant cell wall degradation and secondary metabolism in the genomes of grapevine trunk pathogens.</title>
        <authorList>
            <person name="Lawrence D.P."/>
            <person name="Travadon R."/>
            <person name="Rolshausen P.E."/>
            <person name="Baumgartner K."/>
        </authorList>
    </citation>
    <scope>NUCLEOTIDE SEQUENCE [LARGE SCALE GENOMIC DNA]</scope>
    <source>
        <strain evidence="3">UCRPC4</strain>
    </source>
</reference>
<evidence type="ECO:0000259" key="2">
    <source>
        <dbReference type="Pfam" id="PF01814"/>
    </source>
</evidence>
<dbReference type="InterPro" id="IPR008984">
    <property type="entry name" value="SMAD_FHA_dom_sf"/>
</dbReference>
<dbReference type="Gene3D" id="1.20.120.520">
    <property type="entry name" value="nmb1532 protein domain like"/>
    <property type="match status" value="1"/>
</dbReference>
<dbReference type="Proteomes" id="UP000053317">
    <property type="component" value="Unassembled WGS sequence"/>
</dbReference>
<protein>
    <submittedName>
        <fullName evidence="3">Putative hemerythrin hhe cation binding domain-containing protein</fullName>
    </submittedName>
</protein>
<gene>
    <name evidence="3" type="ORF">UCRPC4_g06301</name>
</gene>
<reference evidence="3 4" key="2">
    <citation type="submission" date="2015-05" db="EMBL/GenBank/DDBJ databases">
        <authorList>
            <person name="Morales-Cruz A."/>
            <person name="Amrine K.C."/>
            <person name="Cantu D."/>
        </authorList>
    </citation>
    <scope>NUCLEOTIDE SEQUENCE [LARGE SCALE GENOMIC DNA]</scope>
    <source>
        <strain evidence="3">UCRPC4</strain>
    </source>
</reference>
<feature type="domain" description="FHA" evidence="1">
    <location>
        <begin position="24"/>
        <end position="60"/>
    </location>
</feature>
<dbReference type="Pfam" id="PF01814">
    <property type="entry name" value="Hemerythrin"/>
    <property type="match status" value="1"/>
</dbReference>
<dbReference type="PANTHER" id="PTHR38048">
    <property type="entry name" value="EXPRESSED PROTEIN"/>
    <property type="match status" value="1"/>
</dbReference>
<dbReference type="InterPro" id="IPR053206">
    <property type="entry name" value="Dimeric_xanthone_biosynth"/>
</dbReference>
<evidence type="ECO:0000313" key="4">
    <source>
        <dbReference type="Proteomes" id="UP000053317"/>
    </source>
</evidence>
<accession>A0A0G2FUE0</accession>
<dbReference type="AlphaFoldDB" id="A0A0G2FUE0"/>
<proteinExistence type="predicted"/>
<dbReference type="Pfam" id="PF00498">
    <property type="entry name" value="FHA"/>
    <property type="match status" value="1"/>
</dbReference>
<dbReference type="InterPro" id="IPR000253">
    <property type="entry name" value="FHA_dom"/>
</dbReference>
<evidence type="ECO:0000259" key="1">
    <source>
        <dbReference type="Pfam" id="PF00498"/>
    </source>
</evidence>
<dbReference type="PANTHER" id="PTHR38048:SF2">
    <property type="entry name" value="HEMERYTHRIN-LIKE DOMAIN-CONTAINING PROTEIN"/>
    <property type="match status" value="1"/>
</dbReference>
<evidence type="ECO:0000313" key="3">
    <source>
        <dbReference type="EMBL" id="KKY15498.1"/>
    </source>
</evidence>
<sequence length="263" mass="30547">MLGGFIQFRYIEKKNEYGDRMGKVKPYIIDLESANGTKVNGDPAPAKRYFELMDKDVIKFEFRDNPMAAIHVEKTSSFSWALEPFNLIDTVGPTERPFSNKIGVFYAHFMCVIHNMINRGFNAAYNQAKAIQSGTKSADDFLVFNQFLYEFISNHHEVEDNVFFPDLEAANKSPGLMSENTEQHKLFHDGLEEFGKYVNETSKDHYDSNKLLRIMDSFREPMVQHLRDELTTFLDLRDENNDALMDVFRKSHKTAIAHMDKFR</sequence>
<feature type="domain" description="Hemerythrin-like" evidence="2">
    <location>
        <begin position="114"/>
        <end position="229"/>
    </location>
</feature>
<name>A0A0G2FUE0_PHACM</name>
<dbReference type="InterPro" id="IPR012312">
    <property type="entry name" value="Hemerythrin-like"/>
</dbReference>
<organism evidence="3 4">
    <name type="scientific">Phaeomoniella chlamydospora</name>
    <name type="common">Phaeoacremonium chlamydosporum</name>
    <dbReference type="NCBI Taxonomy" id="158046"/>
    <lineage>
        <taxon>Eukaryota</taxon>
        <taxon>Fungi</taxon>
        <taxon>Dikarya</taxon>
        <taxon>Ascomycota</taxon>
        <taxon>Pezizomycotina</taxon>
        <taxon>Eurotiomycetes</taxon>
        <taxon>Chaetothyriomycetidae</taxon>
        <taxon>Phaeomoniellales</taxon>
        <taxon>Phaeomoniellaceae</taxon>
        <taxon>Phaeomoniella</taxon>
    </lineage>
</organism>
<dbReference type="Gene3D" id="2.60.200.20">
    <property type="match status" value="1"/>
</dbReference>
<dbReference type="EMBL" id="LCWF01000185">
    <property type="protein sequence ID" value="KKY15498.1"/>
    <property type="molecule type" value="Genomic_DNA"/>
</dbReference>
<dbReference type="OrthoDB" id="58416at2759"/>
<dbReference type="CDD" id="cd12108">
    <property type="entry name" value="Hr-like"/>
    <property type="match status" value="1"/>
</dbReference>
<comment type="caution">
    <text evidence="3">The sequence shown here is derived from an EMBL/GenBank/DDBJ whole genome shotgun (WGS) entry which is preliminary data.</text>
</comment>